<dbReference type="PANTHER" id="PTHR42879:SF2">
    <property type="entry name" value="3-OXOACYL-[ACYL-CARRIER-PROTEIN] REDUCTASE FABG"/>
    <property type="match status" value="1"/>
</dbReference>
<dbReference type="InterPro" id="IPR057326">
    <property type="entry name" value="KR_dom"/>
</dbReference>
<dbReference type="PRINTS" id="PR00080">
    <property type="entry name" value="SDRFAMILY"/>
</dbReference>
<evidence type="ECO:0000256" key="1">
    <source>
        <dbReference type="ARBA" id="ARBA00006484"/>
    </source>
</evidence>
<keyword evidence="4" id="KW-1185">Reference proteome</keyword>
<organism evidence="3 4">
    <name type="scientific">Paenochrobactrum glaciei</name>
    <dbReference type="NCBI Taxonomy" id="486407"/>
    <lineage>
        <taxon>Bacteria</taxon>
        <taxon>Pseudomonadati</taxon>
        <taxon>Pseudomonadota</taxon>
        <taxon>Alphaproteobacteria</taxon>
        <taxon>Hyphomicrobiales</taxon>
        <taxon>Brucellaceae</taxon>
        <taxon>Paenochrobactrum</taxon>
    </lineage>
</organism>
<dbReference type="NCBIfam" id="NF005559">
    <property type="entry name" value="PRK07231.1"/>
    <property type="match status" value="1"/>
</dbReference>
<dbReference type="PROSITE" id="PS00061">
    <property type="entry name" value="ADH_SHORT"/>
    <property type="match status" value="1"/>
</dbReference>
<comment type="similarity">
    <text evidence="1">Belongs to the short-chain dehydrogenases/reductases (SDR) family.</text>
</comment>
<evidence type="ECO:0000313" key="4">
    <source>
        <dbReference type="Proteomes" id="UP001424441"/>
    </source>
</evidence>
<dbReference type="EMBL" id="BAAADE010000004">
    <property type="protein sequence ID" value="GAA0607110.1"/>
    <property type="molecule type" value="Genomic_DNA"/>
</dbReference>
<gene>
    <name evidence="3" type="ORF">GCM10008943_23340</name>
</gene>
<evidence type="ECO:0000259" key="2">
    <source>
        <dbReference type="SMART" id="SM00822"/>
    </source>
</evidence>
<dbReference type="NCBIfam" id="NF009466">
    <property type="entry name" value="PRK12826.1-2"/>
    <property type="match status" value="1"/>
</dbReference>
<dbReference type="InterPro" id="IPR036291">
    <property type="entry name" value="NAD(P)-bd_dom_sf"/>
</dbReference>
<reference evidence="4" key="1">
    <citation type="journal article" date="2019" name="Int. J. Syst. Evol. Microbiol.">
        <title>The Global Catalogue of Microorganisms (GCM) 10K type strain sequencing project: providing services to taxonomists for standard genome sequencing and annotation.</title>
        <authorList>
            <consortium name="The Broad Institute Genomics Platform"/>
            <consortium name="The Broad Institute Genome Sequencing Center for Infectious Disease"/>
            <person name="Wu L."/>
            <person name="Ma J."/>
        </authorList>
    </citation>
    <scope>NUCLEOTIDE SEQUENCE [LARGE SCALE GENOMIC DNA]</scope>
    <source>
        <strain evidence="4">JCM 15115</strain>
    </source>
</reference>
<protein>
    <submittedName>
        <fullName evidence="3">3-oxoacyl-ACP reductase FabG</fullName>
    </submittedName>
</protein>
<name>A0ABP3RBT5_9HYPH</name>
<dbReference type="Pfam" id="PF13561">
    <property type="entry name" value="adh_short_C2"/>
    <property type="match status" value="1"/>
</dbReference>
<dbReference type="SUPFAM" id="SSF51735">
    <property type="entry name" value="NAD(P)-binding Rossmann-fold domains"/>
    <property type="match status" value="1"/>
</dbReference>
<dbReference type="RefSeq" id="WP_343805762.1">
    <property type="nucleotide sequence ID" value="NZ_BAAADE010000004.1"/>
</dbReference>
<dbReference type="Gene3D" id="3.40.50.720">
    <property type="entry name" value="NAD(P)-binding Rossmann-like Domain"/>
    <property type="match status" value="1"/>
</dbReference>
<evidence type="ECO:0000313" key="3">
    <source>
        <dbReference type="EMBL" id="GAA0607110.1"/>
    </source>
</evidence>
<dbReference type="Proteomes" id="UP001424441">
    <property type="component" value="Unassembled WGS sequence"/>
</dbReference>
<proteinExistence type="inferred from homology"/>
<dbReference type="InterPro" id="IPR050259">
    <property type="entry name" value="SDR"/>
</dbReference>
<accession>A0ABP3RBT5</accession>
<dbReference type="SMART" id="SM00822">
    <property type="entry name" value="PKS_KR"/>
    <property type="match status" value="1"/>
</dbReference>
<dbReference type="PRINTS" id="PR00081">
    <property type="entry name" value="GDHRDH"/>
</dbReference>
<dbReference type="InterPro" id="IPR020904">
    <property type="entry name" value="Sc_DH/Rdtase_CS"/>
</dbReference>
<dbReference type="PANTHER" id="PTHR42879">
    <property type="entry name" value="3-OXOACYL-(ACYL-CARRIER-PROTEIN) REDUCTASE"/>
    <property type="match status" value="1"/>
</dbReference>
<feature type="domain" description="Ketoreductase" evidence="2">
    <location>
        <begin position="8"/>
        <end position="187"/>
    </location>
</feature>
<comment type="caution">
    <text evidence="3">The sequence shown here is derived from an EMBL/GenBank/DDBJ whole genome shotgun (WGS) entry which is preliminary data.</text>
</comment>
<sequence>MTTNEINGVALVTGGGSGIGRASALQLAAKGASVVVADLNQQGIDETVALIQAQGHEALGIKLDVSDPQSVENAFTQTSDWRGSCDILVNCAGILVVHPLLDFPLDAWNRLMAINLTGTFLCSQRAARDMVKKRYGRIINMASISGSRAGIGRVAYGTSKAAISGLTRQLALELGAYGITANAIAPGAIVTAMTEAAYTDETRAKLLPMIPAGHLGETDDIASAVCYLASSQAKYVNGHTLAVDGGYLASGMTQTGNLELKQ</sequence>
<dbReference type="InterPro" id="IPR002347">
    <property type="entry name" value="SDR_fam"/>
</dbReference>